<dbReference type="RefSeq" id="WP_283346413.1">
    <property type="nucleotide sequence ID" value="NZ_JASHIF010000025.1"/>
</dbReference>
<feature type="transmembrane region" description="Helical" evidence="2">
    <location>
        <begin position="7"/>
        <end position="25"/>
    </location>
</feature>
<evidence type="ECO:0000259" key="3">
    <source>
        <dbReference type="Pfam" id="PF22827"/>
    </source>
</evidence>
<protein>
    <submittedName>
        <fullName evidence="4">Gliding motility protein GldL</fullName>
    </submittedName>
</protein>
<feature type="domain" description="Gliding motility protein GldL-like N-terminal" evidence="3">
    <location>
        <begin position="11"/>
        <end position="76"/>
    </location>
</feature>
<dbReference type="EMBL" id="JASHIF010000025">
    <property type="protein sequence ID" value="MDI9862117.1"/>
    <property type="molecule type" value="Genomic_DNA"/>
</dbReference>
<keyword evidence="2" id="KW-1133">Transmembrane helix</keyword>
<sequence>MKGLEKIINVIASAGAAVVIVGALFKILHLEGANQMLMVGMLTEAAIFILFAILYATAKPEKDYEWERVYPELSKDFQGELPKSSSRGSFTGGSGLTAKMDEALANAKVSPEVFDNLGRSLKSLTESVSKIGEISDATIATSEYAKNVKAASASVSEMNKAYGVTLSAVSELSTATQDAKDYRAQFQKITQSMSALNAVYELELQDTNKHLKAMNTFYGNLTSAMENMSDASKDTQQFKQELAKLTNNLTSLNNVYGSMLSAMKG</sequence>
<accession>A0ABT6YEU3</accession>
<dbReference type="NCBIfam" id="TIGR03513">
    <property type="entry name" value="GldL_gliding"/>
    <property type="match status" value="1"/>
</dbReference>
<evidence type="ECO:0000256" key="1">
    <source>
        <dbReference type="SAM" id="Coils"/>
    </source>
</evidence>
<dbReference type="InterPro" id="IPR019852">
    <property type="entry name" value="Motility-assoc_prot_GldL"/>
</dbReference>
<name>A0ABT6YEU3_9BACT</name>
<proteinExistence type="predicted"/>
<keyword evidence="2" id="KW-0812">Transmembrane</keyword>
<keyword evidence="2" id="KW-0472">Membrane</keyword>
<keyword evidence="1" id="KW-0175">Coiled coil</keyword>
<comment type="caution">
    <text evidence="4">The sequence shown here is derived from an EMBL/GenBank/DDBJ whole genome shotgun (WGS) entry which is preliminary data.</text>
</comment>
<evidence type="ECO:0000313" key="5">
    <source>
        <dbReference type="Proteomes" id="UP001236507"/>
    </source>
</evidence>
<feature type="coiled-coil region" evidence="1">
    <location>
        <begin position="228"/>
        <end position="255"/>
    </location>
</feature>
<dbReference type="Proteomes" id="UP001236507">
    <property type="component" value="Unassembled WGS sequence"/>
</dbReference>
<reference evidence="4 5" key="1">
    <citation type="submission" date="2023-05" db="EMBL/GenBank/DDBJ databases">
        <title>Novel species of genus Flectobacillus isolated from stream in China.</title>
        <authorList>
            <person name="Lu H."/>
        </authorList>
    </citation>
    <scope>NUCLEOTIDE SEQUENCE [LARGE SCALE GENOMIC DNA]</scope>
    <source>
        <strain evidence="4 5">KCTC 42575</strain>
    </source>
</reference>
<organism evidence="4 5">
    <name type="scientific">Flectobacillus roseus</name>
    <dbReference type="NCBI Taxonomy" id="502259"/>
    <lineage>
        <taxon>Bacteria</taxon>
        <taxon>Pseudomonadati</taxon>
        <taxon>Bacteroidota</taxon>
        <taxon>Cytophagia</taxon>
        <taxon>Cytophagales</taxon>
        <taxon>Flectobacillaceae</taxon>
        <taxon>Flectobacillus</taxon>
    </lineage>
</organism>
<dbReference type="Pfam" id="PF22827">
    <property type="entry name" value="GldL_N"/>
    <property type="match status" value="1"/>
</dbReference>
<evidence type="ECO:0000313" key="4">
    <source>
        <dbReference type="EMBL" id="MDI9862117.1"/>
    </source>
</evidence>
<dbReference type="SUPFAM" id="SSF58104">
    <property type="entry name" value="Methyl-accepting chemotaxis protein (MCP) signaling domain"/>
    <property type="match status" value="1"/>
</dbReference>
<keyword evidence="5" id="KW-1185">Reference proteome</keyword>
<dbReference type="InterPro" id="IPR055087">
    <property type="entry name" value="GldL-like_N"/>
</dbReference>
<feature type="transmembrane region" description="Helical" evidence="2">
    <location>
        <begin position="37"/>
        <end position="58"/>
    </location>
</feature>
<evidence type="ECO:0000256" key="2">
    <source>
        <dbReference type="SAM" id="Phobius"/>
    </source>
</evidence>
<gene>
    <name evidence="4" type="primary">gldL</name>
    <name evidence="4" type="ORF">QM524_23030</name>
</gene>